<gene>
    <name evidence="1" type="ORF">DPEC_G00288280</name>
</gene>
<comment type="caution">
    <text evidence="1">The sequence shown here is derived from an EMBL/GenBank/DDBJ whole genome shotgun (WGS) entry which is preliminary data.</text>
</comment>
<name>A0ACC2FKF7_DALPE</name>
<reference evidence="1" key="1">
    <citation type="submission" date="2021-05" db="EMBL/GenBank/DDBJ databases">
        <authorList>
            <person name="Pan Q."/>
            <person name="Jouanno E."/>
            <person name="Zahm M."/>
            <person name="Klopp C."/>
            <person name="Cabau C."/>
            <person name="Louis A."/>
            <person name="Berthelot C."/>
            <person name="Parey E."/>
            <person name="Roest Crollius H."/>
            <person name="Montfort J."/>
            <person name="Robinson-Rechavi M."/>
            <person name="Bouchez O."/>
            <person name="Lampietro C."/>
            <person name="Lopez Roques C."/>
            <person name="Donnadieu C."/>
            <person name="Postlethwait J."/>
            <person name="Bobe J."/>
            <person name="Dillon D."/>
            <person name="Chandos A."/>
            <person name="von Hippel F."/>
            <person name="Guiguen Y."/>
        </authorList>
    </citation>
    <scope>NUCLEOTIDE SEQUENCE</scope>
    <source>
        <strain evidence="1">YG-Jan2019</strain>
    </source>
</reference>
<evidence type="ECO:0000313" key="2">
    <source>
        <dbReference type="Proteomes" id="UP001157502"/>
    </source>
</evidence>
<accession>A0ACC2FKF7</accession>
<keyword evidence="2" id="KW-1185">Reference proteome</keyword>
<dbReference type="EMBL" id="CM055753">
    <property type="protein sequence ID" value="KAJ7991864.1"/>
    <property type="molecule type" value="Genomic_DNA"/>
</dbReference>
<dbReference type="Proteomes" id="UP001157502">
    <property type="component" value="Chromosome 26"/>
</dbReference>
<evidence type="ECO:0000313" key="1">
    <source>
        <dbReference type="EMBL" id="KAJ7991864.1"/>
    </source>
</evidence>
<protein>
    <submittedName>
        <fullName evidence="1">Uncharacterized protein</fullName>
    </submittedName>
</protein>
<proteinExistence type="predicted"/>
<sequence>MSPSKPATRVSTPSETESPDLTDGATVGRRKMQRLATSKITQVDFLPREVVLYCKETQTPVTETAHLSAGEEEDDEEVTDLAPVPESDQLEEVDTMETKEGERIEISC</sequence>
<organism evidence="1 2">
    <name type="scientific">Dallia pectoralis</name>
    <name type="common">Alaska blackfish</name>
    <dbReference type="NCBI Taxonomy" id="75939"/>
    <lineage>
        <taxon>Eukaryota</taxon>
        <taxon>Metazoa</taxon>
        <taxon>Chordata</taxon>
        <taxon>Craniata</taxon>
        <taxon>Vertebrata</taxon>
        <taxon>Euteleostomi</taxon>
        <taxon>Actinopterygii</taxon>
        <taxon>Neopterygii</taxon>
        <taxon>Teleostei</taxon>
        <taxon>Protacanthopterygii</taxon>
        <taxon>Esociformes</taxon>
        <taxon>Umbridae</taxon>
        <taxon>Dallia</taxon>
    </lineage>
</organism>